<feature type="domain" description="LysR substrate-binding" evidence="1">
    <location>
        <begin position="12"/>
        <end position="216"/>
    </location>
</feature>
<evidence type="ECO:0000313" key="2">
    <source>
        <dbReference type="EMBL" id="MBB3110116.1"/>
    </source>
</evidence>
<protein>
    <submittedName>
        <fullName evidence="2">DNA-binding transcriptional LysR family regulator</fullName>
    </submittedName>
</protein>
<dbReference type="GO" id="GO:0006355">
    <property type="term" value="P:regulation of DNA-templated transcription"/>
    <property type="evidence" value="ECO:0007669"/>
    <property type="project" value="TreeGrafter"/>
</dbReference>
<name>A0A7W5AXK6_9BACL</name>
<dbReference type="CDD" id="cd05466">
    <property type="entry name" value="PBP2_LTTR_substrate"/>
    <property type="match status" value="1"/>
</dbReference>
<organism evidence="2 3">
    <name type="scientific">Paenibacillus phyllosphaerae</name>
    <dbReference type="NCBI Taxonomy" id="274593"/>
    <lineage>
        <taxon>Bacteria</taxon>
        <taxon>Bacillati</taxon>
        <taxon>Bacillota</taxon>
        <taxon>Bacilli</taxon>
        <taxon>Bacillales</taxon>
        <taxon>Paenibacillaceae</taxon>
        <taxon>Paenibacillus</taxon>
    </lineage>
</organism>
<dbReference type="InterPro" id="IPR005119">
    <property type="entry name" value="LysR_subst-bd"/>
</dbReference>
<dbReference type="AlphaFoldDB" id="A0A7W5AXK6"/>
<keyword evidence="3" id="KW-1185">Reference proteome</keyword>
<dbReference type="GO" id="GO:0003677">
    <property type="term" value="F:DNA binding"/>
    <property type="evidence" value="ECO:0007669"/>
    <property type="project" value="UniProtKB-KW"/>
</dbReference>
<dbReference type="RefSeq" id="WP_183599849.1">
    <property type="nucleotide sequence ID" value="NZ_JACHXK010000004.1"/>
</dbReference>
<evidence type="ECO:0000259" key="1">
    <source>
        <dbReference type="Pfam" id="PF03466"/>
    </source>
</evidence>
<dbReference type="GO" id="GO:0005829">
    <property type="term" value="C:cytosol"/>
    <property type="evidence" value="ECO:0007669"/>
    <property type="project" value="TreeGrafter"/>
</dbReference>
<evidence type="ECO:0000313" key="3">
    <source>
        <dbReference type="Proteomes" id="UP000570361"/>
    </source>
</evidence>
<accession>A0A7W5AXK6</accession>
<dbReference type="Pfam" id="PF03466">
    <property type="entry name" value="LysR_substrate"/>
    <property type="match status" value="1"/>
</dbReference>
<sequence length="227" mass="24942">MLKEHTHADLSQRIQGHIRIGSIASVGKTHLPSILIPFLRDHPHVTISMEYIGTNTLCDRVLHDELDIGIGPVLPNETTGLRKESLFVEKVGLLIPDTHWLAQAQPLTLSALENCAFILSEPLNAYRAALEQRFAELGFHLKPKVELGDSDTIIKFVQGGIGVALLPVSLVQALPPNTVFREMEDAELHLTIGLIRKEKRVGDAVAALHAILKDKLADLFEGHFPSG</sequence>
<dbReference type="InterPro" id="IPR050950">
    <property type="entry name" value="HTH-type_LysR_regulators"/>
</dbReference>
<keyword evidence="2" id="KW-0238">DNA-binding</keyword>
<dbReference type="PANTHER" id="PTHR30419">
    <property type="entry name" value="HTH-TYPE TRANSCRIPTIONAL REGULATOR YBHD"/>
    <property type="match status" value="1"/>
</dbReference>
<dbReference type="SUPFAM" id="SSF53850">
    <property type="entry name" value="Periplasmic binding protein-like II"/>
    <property type="match status" value="1"/>
</dbReference>
<dbReference type="EMBL" id="JACHXK010000004">
    <property type="protein sequence ID" value="MBB3110116.1"/>
    <property type="molecule type" value="Genomic_DNA"/>
</dbReference>
<proteinExistence type="predicted"/>
<reference evidence="2 3" key="1">
    <citation type="submission" date="2020-08" db="EMBL/GenBank/DDBJ databases">
        <title>Genomic Encyclopedia of Type Strains, Phase III (KMG-III): the genomes of soil and plant-associated and newly described type strains.</title>
        <authorList>
            <person name="Whitman W."/>
        </authorList>
    </citation>
    <scope>NUCLEOTIDE SEQUENCE [LARGE SCALE GENOMIC DNA]</scope>
    <source>
        <strain evidence="2 3">CECT 5862</strain>
    </source>
</reference>
<comment type="caution">
    <text evidence="2">The sequence shown here is derived from an EMBL/GenBank/DDBJ whole genome shotgun (WGS) entry which is preliminary data.</text>
</comment>
<dbReference type="Gene3D" id="3.40.190.290">
    <property type="match status" value="1"/>
</dbReference>
<gene>
    <name evidence="2" type="ORF">FHS18_002183</name>
</gene>
<dbReference type="Proteomes" id="UP000570361">
    <property type="component" value="Unassembled WGS sequence"/>
</dbReference>